<evidence type="ECO:0000313" key="20">
    <source>
        <dbReference type="Proteomes" id="UP000002372"/>
    </source>
</evidence>
<dbReference type="PROSITE" id="PS52016">
    <property type="entry name" value="TONB_DEPENDENT_REC_3"/>
    <property type="match status" value="1"/>
</dbReference>
<evidence type="ECO:0000256" key="10">
    <source>
        <dbReference type="ARBA" id="ARBA00023136"/>
    </source>
</evidence>
<reference evidence="20" key="2">
    <citation type="journal article" date="2010" name="PLoS Genet.">
        <title>Structure, function, and evolution of the Thiomonas spp. genome.</title>
        <authorList>
            <person name="Arsene-Ploetze F."/>
            <person name="Koechler S."/>
            <person name="Marchal M."/>
            <person name="Coppee J.Y."/>
            <person name="Chandler M."/>
            <person name="Bonnefoy V."/>
            <person name="Brochier-Armanet C."/>
            <person name="Barakat M."/>
            <person name="Barbe V."/>
            <person name="Battaglia-Brunet F."/>
            <person name="Bruneel O."/>
            <person name="Bryan C.G."/>
            <person name="Cleiss-Arnold J."/>
            <person name="Cruveiller S."/>
            <person name="Erhardt M."/>
            <person name="Heinrich-Salmeron A."/>
            <person name="Hommais F."/>
            <person name="Joulian C."/>
            <person name="Krin E."/>
            <person name="Lieutaud A."/>
            <person name="Lievremont D."/>
            <person name="Michel C."/>
            <person name="Muller D."/>
            <person name="Ortet P."/>
            <person name="Proux C."/>
            <person name="Siguier P."/>
            <person name="Roche D."/>
            <person name="Rouy Z."/>
            <person name="Salvignol G."/>
            <person name="Slyemi D."/>
            <person name="Talla E."/>
            <person name="Weiss S."/>
            <person name="Weissenbach J."/>
            <person name="Medigue C."/>
            <person name="Bertin P.N."/>
        </authorList>
    </citation>
    <scope>NUCLEOTIDE SEQUENCE [LARGE SCALE GENOMIC DNA]</scope>
    <source>
        <strain evidence="20">DSM 22701 / CIP 110005 / 3As</strain>
    </source>
</reference>
<dbReference type="InterPro" id="IPR039426">
    <property type="entry name" value="TonB-dep_rcpt-like"/>
</dbReference>
<dbReference type="GO" id="GO:0006826">
    <property type="term" value="P:iron ion transport"/>
    <property type="evidence" value="ECO:0007669"/>
    <property type="project" value="UniProtKB-KW"/>
</dbReference>
<keyword evidence="7" id="KW-0408">Iron</keyword>
<evidence type="ECO:0000313" key="17">
    <source>
        <dbReference type="EMBL" id="CAZ87233.1"/>
    </source>
</evidence>
<keyword evidence="8" id="KW-0406">Ion transport</keyword>
<evidence type="ECO:0000259" key="15">
    <source>
        <dbReference type="Pfam" id="PF00593"/>
    </source>
</evidence>
<keyword evidence="6 13" id="KW-0812">Transmembrane</keyword>
<accession>D6CRJ2</accession>
<evidence type="ECO:0000256" key="2">
    <source>
        <dbReference type="ARBA" id="ARBA00009810"/>
    </source>
</evidence>
<dbReference type="AlphaFoldDB" id="D6CRJ2"/>
<sequence>MKRQSRKGKALAFWAGFAVVFSVQQSEAKAASQVVVTVPSADSSSTRPLIAAQQLAPVTVQGVAYGANAVSLPSTISILGQRALTQGQPQVNLSESLGQVPGLIVNNRQDYAQDMQLSIRGFGADAPFGVQGVYMTLDGIPLTMPDGQGQSQIINLPTLGGMKIIKGPFAALYGNAAGGVIQAYTRDPPEPPSLSLRTWAGDWGSHQTTLIGGGVSGGVSGIAGLTDFRTDGWRQHSAATRRQFNGVLHWNPHADDQFSLVFNALNQDALDPAGLTRAELQQNPRQVDPAILKFNTRKSVRNRQTGLVWEHRFDADNTLRMSAYGGTRRIKQYLPFTGNFGVSAGGVVDLHDYFSGTTADYTHSGELAARRYTLAAGLSYGRMNEYRKGFVNDFGVQGALRNDQYNTVDNFAQYMQAHWELTSRLSVSGGLRHDAVRFNSTPGTDAPLSAGTGGNARYSSTDPVIGLLYKLDAHNRIYADYGHGFVTPTFYQLAYRPDGQPGLNFALQPMHLRNAEVGWRGHFGNLRAEASVYDITTDNQIVVFSSSGGRTTYSNAGKTRRYGTDLSLDAALPAHLSARLAYSYLHVRFAGGPYDGNTLPGAPAQQFYAGLTWRPPLQSAALQGFYTTLSALVRSQVFVDAKNSAAAQGYGVLNWATGIEQHHGPWRLSEFLRVDNLLNRNYVAAVVIADSNGRYYEAAPGRNAIVGVQVTREF</sequence>
<dbReference type="Pfam" id="PF07715">
    <property type="entry name" value="Plug"/>
    <property type="match status" value="1"/>
</dbReference>
<reference evidence="18 21" key="4">
    <citation type="submission" date="2015-03" db="EMBL/GenBank/DDBJ databases">
        <authorList>
            <person name="Regsiter A."/>
            <person name="william w."/>
        </authorList>
    </citation>
    <scope>NUCLEOTIDE SEQUENCE [LARGE SCALE GENOMIC DNA]</scope>
    <source>
        <strain evidence="18 21">CB1</strain>
    </source>
</reference>
<dbReference type="HOGENOM" id="CLU_008287_13_0_4"/>
<protein>
    <submittedName>
        <fullName evidence="17">Porin</fullName>
    </submittedName>
    <submittedName>
        <fullName evidence="19">TonB-dependent receptor</fullName>
    </submittedName>
</protein>
<evidence type="ECO:0000256" key="3">
    <source>
        <dbReference type="ARBA" id="ARBA00022448"/>
    </source>
</evidence>
<name>D6CRJ2_THIA3</name>
<keyword evidence="12 13" id="KW-0998">Cell outer membrane</keyword>
<dbReference type="EMBL" id="FP475956">
    <property type="protein sequence ID" value="CAZ87233.1"/>
    <property type="molecule type" value="Genomic_DNA"/>
</dbReference>
<proteinExistence type="inferred from homology"/>
<dbReference type="CDD" id="cd01347">
    <property type="entry name" value="ligand_gated_channel"/>
    <property type="match status" value="1"/>
</dbReference>
<dbReference type="InterPro" id="IPR036942">
    <property type="entry name" value="Beta-barrel_TonB_sf"/>
</dbReference>
<evidence type="ECO:0000256" key="14">
    <source>
        <dbReference type="RuleBase" id="RU003357"/>
    </source>
</evidence>
<dbReference type="PANTHER" id="PTHR32552:SF81">
    <property type="entry name" value="TONB-DEPENDENT OUTER MEMBRANE RECEPTOR"/>
    <property type="match status" value="1"/>
</dbReference>
<dbReference type="Pfam" id="PF00593">
    <property type="entry name" value="TonB_dep_Rec_b-barrel"/>
    <property type="match status" value="1"/>
</dbReference>
<dbReference type="InterPro" id="IPR012910">
    <property type="entry name" value="Plug_dom"/>
</dbReference>
<dbReference type="Gene3D" id="2.170.130.10">
    <property type="entry name" value="TonB-dependent receptor, plug domain"/>
    <property type="match status" value="1"/>
</dbReference>
<reference key="1">
    <citation type="submission" date="2009-07" db="EMBL/GenBank/DDBJ databases">
        <authorList>
            <person name="Genoscope - CEA"/>
        </authorList>
    </citation>
    <scope>NUCLEOTIDE SEQUENCE</scope>
    <source>
        <strain>3As</strain>
    </source>
</reference>
<dbReference type="eggNOG" id="COG4772">
    <property type="taxonomic scope" value="Bacteria"/>
</dbReference>
<dbReference type="GO" id="GO:0009279">
    <property type="term" value="C:cell outer membrane"/>
    <property type="evidence" value="ECO:0007669"/>
    <property type="project" value="UniProtKB-SubCell"/>
</dbReference>
<evidence type="ECO:0000256" key="5">
    <source>
        <dbReference type="ARBA" id="ARBA00022496"/>
    </source>
</evidence>
<comment type="similarity">
    <text evidence="2 13 14">Belongs to the TonB-dependent receptor family.</text>
</comment>
<feature type="domain" description="TonB-dependent receptor plug" evidence="16">
    <location>
        <begin position="71"/>
        <end position="180"/>
    </location>
</feature>
<dbReference type="InterPro" id="IPR000531">
    <property type="entry name" value="Beta-barrel_TonB"/>
</dbReference>
<evidence type="ECO:0000313" key="21">
    <source>
        <dbReference type="Proteomes" id="UP000078599"/>
    </source>
</evidence>
<reference evidence="19" key="5">
    <citation type="submission" date="2021-02" db="EMBL/GenBank/DDBJ databases">
        <title>Thiocyanate and organic carbon inputs drive convergent selection for specific autotrophic Afipia and Thiobacillus strains within complex microbiomes.</title>
        <authorList>
            <person name="Huddy R.J."/>
            <person name="Sachdeva R."/>
            <person name="Kadzinga F."/>
            <person name="Kantor R.S."/>
            <person name="Harrison S.T.L."/>
            <person name="Banfield J.F."/>
        </authorList>
    </citation>
    <scope>NUCLEOTIDE SEQUENCE</scope>
    <source>
        <strain evidence="19">SCN18_13_7_16_R3_B_64_19</strain>
    </source>
</reference>
<feature type="domain" description="TonB-dependent receptor-like beta-barrel" evidence="15">
    <location>
        <begin position="264"/>
        <end position="677"/>
    </location>
</feature>
<dbReference type="KEGG" id="thi:THI_0490"/>
<keyword evidence="21" id="KW-1185">Reference proteome</keyword>
<keyword evidence="4 13" id="KW-1134">Transmembrane beta strand</keyword>
<keyword evidence="10 13" id="KW-0472">Membrane</keyword>
<dbReference type="Proteomes" id="UP000664800">
    <property type="component" value="Unassembled WGS sequence"/>
</dbReference>
<dbReference type="Proteomes" id="UP000078599">
    <property type="component" value="Unassembled WGS sequence"/>
</dbReference>
<organism evidence="17 20">
    <name type="scientific">Thiomonas arsenitoxydans (strain DSM 22701 / CIP 110005 / 3As)</name>
    <dbReference type="NCBI Taxonomy" id="426114"/>
    <lineage>
        <taxon>Bacteria</taxon>
        <taxon>Pseudomonadati</taxon>
        <taxon>Pseudomonadota</taxon>
        <taxon>Betaproteobacteria</taxon>
        <taxon>Burkholderiales</taxon>
        <taxon>Thiomonas</taxon>
    </lineage>
</organism>
<evidence type="ECO:0000256" key="8">
    <source>
        <dbReference type="ARBA" id="ARBA00023065"/>
    </source>
</evidence>
<evidence type="ECO:0000259" key="16">
    <source>
        <dbReference type="Pfam" id="PF07715"/>
    </source>
</evidence>
<dbReference type="Proteomes" id="UP000002372">
    <property type="component" value="Chromosome"/>
</dbReference>
<evidence type="ECO:0000256" key="7">
    <source>
        <dbReference type="ARBA" id="ARBA00023004"/>
    </source>
</evidence>
<evidence type="ECO:0000256" key="6">
    <source>
        <dbReference type="ARBA" id="ARBA00022692"/>
    </source>
</evidence>
<keyword evidence="11 19" id="KW-0675">Receptor</keyword>
<evidence type="ECO:0000256" key="4">
    <source>
        <dbReference type="ARBA" id="ARBA00022452"/>
    </source>
</evidence>
<reference evidence="17" key="3">
    <citation type="submission" date="2010-07" db="EMBL/GenBank/DDBJ databases">
        <authorList>
            <person name="Genoscope - CEA"/>
        </authorList>
    </citation>
    <scope>NUCLEOTIDE SEQUENCE</scope>
    <source>
        <strain evidence="17">3As</strain>
    </source>
</reference>
<comment type="subcellular location">
    <subcellularLocation>
        <location evidence="1 13">Cell outer membrane</location>
        <topology evidence="1 13">Multi-pass membrane protein</topology>
    </subcellularLocation>
</comment>
<keyword evidence="9 14" id="KW-0798">TonB box</keyword>
<gene>
    <name evidence="17" type="ordered locus">THI_0490</name>
    <name evidence="19" type="ORF">J0I24_15935</name>
    <name evidence="18" type="ORF">THICB1_140025</name>
</gene>
<evidence type="ECO:0000313" key="18">
    <source>
        <dbReference type="EMBL" id="CQR30187.1"/>
    </source>
</evidence>
<evidence type="ECO:0000313" key="19">
    <source>
        <dbReference type="EMBL" id="MBN8745762.1"/>
    </source>
</evidence>
<dbReference type="InterPro" id="IPR037066">
    <property type="entry name" value="Plug_dom_sf"/>
</dbReference>
<dbReference type="EMBL" id="CTRI01000006">
    <property type="protein sequence ID" value="CQR30187.1"/>
    <property type="molecule type" value="Genomic_DNA"/>
</dbReference>
<evidence type="ECO:0000256" key="13">
    <source>
        <dbReference type="PROSITE-ProRule" id="PRU01360"/>
    </source>
</evidence>
<keyword evidence="3 13" id="KW-0813">Transport</keyword>
<dbReference type="SUPFAM" id="SSF56935">
    <property type="entry name" value="Porins"/>
    <property type="match status" value="1"/>
</dbReference>
<evidence type="ECO:0000256" key="1">
    <source>
        <dbReference type="ARBA" id="ARBA00004571"/>
    </source>
</evidence>
<keyword evidence="5" id="KW-0410">Iron transport</keyword>
<evidence type="ECO:0000256" key="9">
    <source>
        <dbReference type="ARBA" id="ARBA00023077"/>
    </source>
</evidence>
<evidence type="ECO:0000256" key="11">
    <source>
        <dbReference type="ARBA" id="ARBA00023170"/>
    </source>
</evidence>
<dbReference type="PANTHER" id="PTHR32552">
    <property type="entry name" value="FERRICHROME IRON RECEPTOR-RELATED"/>
    <property type="match status" value="1"/>
</dbReference>
<dbReference type="EMBL" id="JAFKMR010000041">
    <property type="protein sequence ID" value="MBN8745762.1"/>
    <property type="molecule type" value="Genomic_DNA"/>
</dbReference>
<dbReference type="Gene3D" id="2.40.170.20">
    <property type="entry name" value="TonB-dependent receptor, beta-barrel domain"/>
    <property type="match status" value="1"/>
</dbReference>
<evidence type="ECO:0000256" key="12">
    <source>
        <dbReference type="ARBA" id="ARBA00023237"/>
    </source>
</evidence>
<dbReference type="OrthoDB" id="9760620at2"/>